<gene>
    <name evidence="2" type="ORF">NCTC11087_01257</name>
</gene>
<evidence type="ECO:0000256" key="1">
    <source>
        <dbReference type="SAM" id="Phobius"/>
    </source>
</evidence>
<sequence>MSDRQKVLFRQLQLVILGLVILIGGIVADHQAFRIIGIIVLILGIVRYYSFWKLLKKLEQDEDTEA</sequence>
<proteinExistence type="predicted"/>
<keyword evidence="1" id="KW-0812">Transmembrane</keyword>
<feature type="transmembrane region" description="Helical" evidence="1">
    <location>
        <begin position="32"/>
        <end position="50"/>
    </location>
</feature>
<dbReference type="Proteomes" id="UP000255523">
    <property type="component" value="Unassembled WGS sequence"/>
</dbReference>
<evidence type="ECO:0000313" key="3">
    <source>
        <dbReference type="Proteomes" id="UP000255523"/>
    </source>
</evidence>
<reference evidence="2 3" key="1">
    <citation type="submission" date="2018-06" db="EMBL/GenBank/DDBJ databases">
        <authorList>
            <consortium name="Pathogen Informatics"/>
            <person name="Doyle S."/>
        </authorList>
    </citation>
    <scope>NUCLEOTIDE SEQUENCE [LARGE SCALE GENOMIC DNA]</scope>
    <source>
        <strain evidence="2 3">NCTC11087</strain>
    </source>
</reference>
<evidence type="ECO:0000313" key="2">
    <source>
        <dbReference type="EMBL" id="SUO04345.1"/>
    </source>
</evidence>
<organism evidence="2 3">
    <name type="scientific">Faecalicoccus pleomorphus</name>
    <dbReference type="NCBI Taxonomy" id="1323"/>
    <lineage>
        <taxon>Bacteria</taxon>
        <taxon>Bacillati</taxon>
        <taxon>Bacillota</taxon>
        <taxon>Erysipelotrichia</taxon>
        <taxon>Erysipelotrichales</taxon>
        <taxon>Erysipelotrichaceae</taxon>
        <taxon>Faecalicoccus</taxon>
    </lineage>
</organism>
<accession>A0A380LM98</accession>
<dbReference type="GeneID" id="77462217"/>
<name>A0A380LM98_9FIRM</name>
<dbReference type="AlphaFoldDB" id="A0A380LM98"/>
<feature type="transmembrane region" description="Helical" evidence="1">
    <location>
        <begin position="7"/>
        <end position="26"/>
    </location>
</feature>
<keyword evidence="3" id="KW-1185">Reference proteome</keyword>
<dbReference type="EMBL" id="UHFX01000003">
    <property type="protein sequence ID" value="SUO04345.1"/>
    <property type="molecule type" value="Genomic_DNA"/>
</dbReference>
<protein>
    <submittedName>
        <fullName evidence="2">Uncharacterized protein</fullName>
    </submittedName>
</protein>
<keyword evidence="1" id="KW-0472">Membrane</keyword>
<keyword evidence="1" id="KW-1133">Transmembrane helix</keyword>
<dbReference type="RefSeq" id="WP_022789402.1">
    <property type="nucleotide sequence ID" value="NZ_UHFX01000003.1"/>
</dbReference>